<dbReference type="Gene3D" id="3.30.450.40">
    <property type="match status" value="1"/>
</dbReference>
<dbReference type="InterPro" id="IPR029016">
    <property type="entry name" value="GAF-like_dom_sf"/>
</dbReference>
<dbReference type="InterPro" id="IPR003018">
    <property type="entry name" value="GAF"/>
</dbReference>
<evidence type="ECO:0000313" key="3">
    <source>
        <dbReference type="Proteomes" id="UP001501295"/>
    </source>
</evidence>
<reference evidence="3" key="1">
    <citation type="journal article" date="2019" name="Int. J. Syst. Evol. Microbiol.">
        <title>The Global Catalogue of Microorganisms (GCM) 10K type strain sequencing project: providing services to taxonomists for standard genome sequencing and annotation.</title>
        <authorList>
            <consortium name="The Broad Institute Genomics Platform"/>
            <consortium name="The Broad Institute Genome Sequencing Center for Infectious Disease"/>
            <person name="Wu L."/>
            <person name="Ma J."/>
        </authorList>
    </citation>
    <scope>NUCLEOTIDE SEQUENCE [LARGE SCALE GENOMIC DNA]</scope>
    <source>
        <strain evidence="3">JCM 18956</strain>
    </source>
</reference>
<proteinExistence type="predicted"/>
<dbReference type="Proteomes" id="UP001501295">
    <property type="component" value="Unassembled WGS sequence"/>
</dbReference>
<gene>
    <name evidence="2" type="ORF">GCM10025780_04680</name>
</gene>
<dbReference type="EMBL" id="BAABLM010000001">
    <property type="protein sequence ID" value="GAA4666156.1"/>
    <property type="molecule type" value="Genomic_DNA"/>
</dbReference>
<name>A0ABP8VLF0_9MICO</name>
<evidence type="ECO:0000313" key="2">
    <source>
        <dbReference type="EMBL" id="GAA4666156.1"/>
    </source>
</evidence>
<dbReference type="RefSeq" id="WP_345372779.1">
    <property type="nucleotide sequence ID" value="NZ_BAABLM010000001.1"/>
</dbReference>
<organism evidence="2 3">
    <name type="scientific">Frondihabitans cladoniiphilus</name>
    <dbReference type="NCBI Taxonomy" id="715785"/>
    <lineage>
        <taxon>Bacteria</taxon>
        <taxon>Bacillati</taxon>
        <taxon>Actinomycetota</taxon>
        <taxon>Actinomycetes</taxon>
        <taxon>Micrococcales</taxon>
        <taxon>Microbacteriaceae</taxon>
        <taxon>Frondihabitans</taxon>
    </lineage>
</organism>
<keyword evidence="3" id="KW-1185">Reference proteome</keyword>
<evidence type="ECO:0000259" key="1">
    <source>
        <dbReference type="Pfam" id="PF01590"/>
    </source>
</evidence>
<accession>A0ABP8VLF0</accession>
<sequence length="421" mass="45920">MVASETSSNPWLAIPPGRPVAGPRRIVAESWERSLRRSLDPERLLPEFELPDDDLAGYRRDHPLAAVLPVVRRLLLNDVEGSGLIVAIGDDEGRLLWVEGDAQAKRSAEDMRFAEGAGWAESRVGTSAPGTALVLDHGIQIRGHEHFNRMVQNWSCTAVPIHDPVTRRILGFLDITGDDRAVGPHTLPLLEATAMAMEAELMVSRLRATPARSSTARKRIAQVQSAAAATISTLGRDVALISDGRRIVSLSARHSELMTLLDWHSGGLSADELSHLVYGDTGAQLTLRAEMVRLRHALDALDPRLAPLSRPYRLPSPLDSDSGRVLALLDRGAHRQAVDAYTGPILPSSTAPGIEEIRESLRMRVREALLTDASVDVLLDYAGSAEGETDRGILMAALQRLAPRSPRRTGIVARLEYLDRL</sequence>
<feature type="domain" description="GAF" evidence="1">
    <location>
        <begin position="102"/>
        <end position="200"/>
    </location>
</feature>
<comment type="caution">
    <text evidence="2">The sequence shown here is derived from an EMBL/GenBank/DDBJ whole genome shotgun (WGS) entry which is preliminary data.</text>
</comment>
<dbReference type="Pfam" id="PF01590">
    <property type="entry name" value="GAF"/>
    <property type="match status" value="1"/>
</dbReference>
<protein>
    <submittedName>
        <fullName evidence="2">GAF domain-containing protein</fullName>
    </submittedName>
</protein>